<feature type="binding site" evidence="3">
    <location>
        <position position="40"/>
    </location>
    <ligand>
        <name>Mg(2+)</name>
        <dbReference type="ChEBI" id="CHEBI:18420"/>
        <label>1</label>
    </ligand>
</feature>
<evidence type="ECO:0000256" key="3">
    <source>
        <dbReference type="PIRSR" id="PIRSR605502-1"/>
    </source>
</evidence>
<evidence type="ECO:0008006" key="6">
    <source>
        <dbReference type="Google" id="ProtNLM"/>
    </source>
</evidence>
<feature type="binding site" evidence="3">
    <location>
        <position position="298"/>
    </location>
    <ligand>
        <name>Mg(2+)</name>
        <dbReference type="ChEBI" id="CHEBI:18420"/>
        <label>1</label>
    </ligand>
</feature>
<protein>
    <recommendedName>
        <fullName evidence="6">ADP-ribosylglycohydrolase family protein</fullName>
    </recommendedName>
</protein>
<feature type="binding site" evidence="3">
    <location>
        <position position="41"/>
    </location>
    <ligand>
        <name>Mg(2+)</name>
        <dbReference type="ChEBI" id="CHEBI:18420"/>
        <label>1</label>
    </ligand>
</feature>
<dbReference type="InterPro" id="IPR036705">
    <property type="entry name" value="Ribosyl_crysJ1_sf"/>
</dbReference>
<dbReference type="Pfam" id="PF03747">
    <property type="entry name" value="ADP_ribosyl_GH"/>
    <property type="match status" value="1"/>
</dbReference>
<dbReference type="Proteomes" id="UP000324726">
    <property type="component" value="Unassembled WGS sequence"/>
</dbReference>
<comment type="caution">
    <text evidence="4">The sequence shown here is derived from an EMBL/GenBank/DDBJ whole genome shotgun (WGS) entry which is preliminary data.</text>
</comment>
<keyword evidence="3" id="KW-0479">Metal-binding</keyword>
<proteinExistence type="inferred from homology"/>
<gene>
    <name evidence="4" type="ORF">FYJ87_05600</name>
</gene>
<evidence type="ECO:0000256" key="2">
    <source>
        <dbReference type="ARBA" id="ARBA00022801"/>
    </source>
</evidence>
<evidence type="ECO:0000256" key="1">
    <source>
        <dbReference type="ARBA" id="ARBA00010702"/>
    </source>
</evidence>
<dbReference type="PANTHER" id="PTHR16222:SF24">
    <property type="entry name" value="ADP-RIBOSYLHYDROLASE ARH3"/>
    <property type="match status" value="1"/>
</dbReference>
<accession>A0A5D4FWG9</accession>
<keyword evidence="2" id="KW-0378">Hydrolase</keyword>
<dbReference type="PANTHER" id="PTHR16222">
    <property type="entry name" value="ADP-RIBOSYLGLYCOHYDROLASE"/>
    <property type="match status" value="1"/>
</dbReference>
<keyword evidence="3" id="KW-0460">Magnesium</keyword>
<comment type="similarity">
    <text evidence="1">Belongs to the ADP-ribosylglycohydrolase family.</text>
</comment>
<evidence type="ECO:0000313" key="5">
    <source>
        <dbReference type="Proteomes" id="UP000324726"/>
    </source>
</evidence>
<dbReference type="InterPro" id="IPR005502">
    <property type="entry name" value="Ribosyl_crysJ1"/>
</dbReference>
<dbReference type="GO" id="GO:0046872">
    <property type="term" value="F:metal ion binding"/>
    <property type="evidence" value="ECO:0007669"/>
    <property type="project" value="UniProtKB-KW"/>
</dbReference>
<dbReference type="RefSeq" id="WP_070757612.1">
    <property type="nucleotide sequence ID" value="NZ_CP136640.1"/>
</dbReference>
<dbReference type="SUPFAM" id="SSF101478">
    <property type="entry name" value="ADP-ribosylglycohydrolase"/>
    <property type="match status" value="1"/>
</dbReference>
<dbReference type="InterPro" id="IPR050792">
    <property type="entry name" value="ADP-ribosylglycohydrolase"/>
</dbReference>
<comment type="cofactor">
    <cofactor evidence="3">
        <name>Mg(2+)</name>
        <dbReference type="ChEBI" id="CHEBI:18420"/>
    </cofactor>
    <text evidence="3">Binds 2 magnesium ions per subunit.</text>
</comment>
<name>A0A5D4FWG9_9CORY</name>
<feature type="binding site" evidence="3">
    <location>
        <position position="42"/>
    </location>
    <ligand>
        <name>Mg(2+)</name>
        <dbReference type="ChEBI" id="CHEBI:18420"/>
        <label>1</label>
    </ligand>
</feature>
<dbReference type="Gene3D" id="1.10.4080.10">
    <property type="entry name" value="ADP-ribosylation/Crystallin J1"/>
    <property type="match status" value="1"/>
</dbReference>
<dbReference type="EMBL" id="VSZI01000001">
    <property type="protein sequence ID" value="TYR20427.1"/>
    <property type="molecule type" value="Genomic_DNA"/>
</dbReference>
<evidence type="ECO:0000313" key="4">
    <source>
        <dbReference type="EMBL" id="TYR20427.1"/>
    </source>
</evidence>
<sequence length="342" mass="37044">MKERFRSALFGTALGDAWGFPYNAEPQSDSTPLPDQLKISDDTQMTLALTAAMRAIDEGDMDRDEGMETIASQFIAYRRDPDYQRYPGASNTESLDRLLEHGPKEWDKVSTHSPGSGAVLRSSASAFLGQGGTGVGWSVLQTTLTHDSCPARAAAAVVACALLADPGSDLLDVASGLAGDRHFDEDTILTDQEKSDIIEDLENALITDLPGPDVPLIELVNRVIEVRKVISPMLANGDFEELYRDAHKFLKILGRGWGAGSATASALLLAQLYLDNAERYAPQDFLHVAVSWEGNRNSRAALTGALIGAHLGDTRWEATRDYDFGSRYDQAIHSGVWAGFGV</sequence>
<organism evidence="4 5">
    <name type="scientific">Corynebacterium urealyticum</name>
    <dbReference type="NCBI Taxonomy" id="43771"/>
    <lineage>
        <taxon>Bacteria</taxon>
        <taxon>Bacillati</taxon>
        <taxon>Actinomycetota</taxon>
        <taxon>Actinomycetes</taxon>
        <taxon>Mycobacteriales</taxon>
        <taxon>Corynebacteriaceae</taxon>
        <taxon>Corynebacterium</taxon>
    </lineage>
</organism>
<dbReference type="GO" id="GO:0016787">
    <property type="term" value="F:hydrolase activity"/>
    <property type="evidence" value="ECO:0007669"/>
    <property type="project" value="UniProtKB-KW"/>
</dbReference>
<dbReference type="AlphaFoldDB" id="A0A5D4FWG9"/>
<reference evidence="4 5" key="1">
    <citation type="submission" date="2019-08" db="EMBL/GenBank/DDBJ databases">
        <title>Draft genome of C. urealyticum strain VH4248.</title>
        <authorList>
            <person name="Navas J."/>
        </authorList>
    </citation>
    <scope>NUCLEOTIDE SEQUENCE [LARGE SCALE GENOMIC DNA]</scope>
    <source>
        <strain evidence="4 5">VH4248</strain>
    </source>
</reference>